<evidence type="ECO:0000313" key="2">
    <source>
        <dbReference type="EMBL" id="SFL95161.1"/>
    </source>
</evidence>
<gene>
    <name evidence="2" type="ORF">SAMN04488054_10926</name>
</gene>
<dbReference type="AlphaFoldDB" id="A0A1I4LVW0"/>
<accession>A0A1I4LVW0</accession>
<feature type="transmembrane region" description="Helical" evidence="1">
    <location>
        <begin position="39"/>
        <end position="60"/>
    </location>
</feature>
<organism evidence="2 3">
    <name type="scientific">Salibacterium qingdaonense</name>
    <dbReference type="NCBI Taxonomy" id="266892"/>
    <lineage>
        <taxon>Bacteria</taxon>
        <taxon>Bacillati</taxon>
        <taxon>Bacillota</taxon>
        <taxon>Bacilli</taxon>
        <taxon>Bacillales</taxon>
        <taxon>Bacillaceae</taxon>
    </lineage>
</organism>
<name>A0A1I4LVW0_9BACI</name>
<keyword evidence="3" id="KW-1185">Reference proteome</keyword>
<dbReference type="Proteomes" id="UP000199668">
    <property type="component" value="Unassembled WGS sequence"/>
</dbReference>
<proteinExistence type="predicted"/>
<keyword evidence="1" id="KW-0812">Transmembrane</keyword>
<keyword evidence="1" id="KW-1133">Transmembrane helix</keyword>
<evidence type="ECO:0000313" key="3">
    <source>
        <dbReference type="Proteomes" id="UP000199668"/>
    </source>
</evidence>
<dbReference type="STRING" id="266892.SAMN04488054_10926"/>
<evidence type="ECO:0000256" key="1">
    <source>
        <dbReference type="SAM" id="Phobius"/>
    </source>
</evidence>
<feature type="transmembrane region" description="Helical" evidence="1">
    <location>
        <begin position="5"/>
        <end position="27"/>
    </location>
</feature>
<feature type="transmembrane region" description="Helical" evidence="1">
    <location>
        <begin position="72"/>
        <end position="90"/>
    </location>
</feature>
<dbReference type="RefSeq" id="WP_090926703.1">
    <property type="nucleotide sequence ID" value="NZ_FOTY01000009.1"/>
</dbReference>
<protein>
    <submittedName>
        <fullName evidence="2">Uncharacterized protein</fullName>
    </submittedName>
</protein>
<sequence length="101" mass="11403">MLVKILNVCVGLFLGIGITGFAIAGFAPEVVEDIFTVTWFSVSLGLLMLILLSGAVTNMLRIHHKEKQVRFVHFRNGVLITIFGLLFFEWKNGWRVISSFF</sequence>
<dbReference type="OrthoDB" id="2968837at2"/>
<keyword evidence="1" id="KW-0472">Membrane</keyword>
<dbReference type="EMBL" id="FOTY01000009">
    <property type="protein sequence ID" value="SFL95161.1"/>
    <property type="molecule type" value="Genomic_DNA"/>
</dbReference>
<reference evidence="2 3" key="1">
    <citation type="submission" date="2016-10" db="EMBL/GenBank/DDBJ databases">
        <authorList>
            <person name="de Groot N.N."/>
        </authorList>
    </citation>
    <scope>NUCLEOTIDE SEQUENCE [LARGE SCALE GENOMIC DNA]</scope>
    <source>
        <strain evidence="2 3">CGMCC 1.6134</strain>
    </source>
</reference>